<dbReference type="Proteomes" id="UP000286598">
    <property type="component" value="Unassembled WGS sequence"/>
</dbReference>
<evidence type="ECO:0000256" key="5">
    <source>
        <dbReference type="ARBA" id="ARBA00022989"/>
    </source>
</evidence>
<feature type="transmembrane region" description="Helical" evidence="7">
    <location>
        <begin position="268"/>
        <end position="292"/>
    </location>
</feature>
<dbReference type="GO" id="GO:0005886">
    <property type="term" value="C:plasma membrane"/>
    <property type="evidence" value="ECO:0007669"/>
    <property type="project" value="UniProtKB-SubCell"/>
</dbReference>
<dbReference type="GO" id="GO:0009267">
    <property type="term" value="P:cellular response to starvation"/>
    <property type="evidence" value="ECO:0007669"/>
    <property type="project" value="InterPro"/>
</dbReference>
<dbReference type="InterPro" id="IPR051605">
    <property type="entry name" value="CstA"/>
</dbReference>
<feature type="transmembrane region" description="Helical" evidence="7">
    <location>
        <begin position="156"/>
        <end position="175"/>
    </location>
</feature>
<feature type="domain" description="CstA N-terminal" evidence="8">
    <location>
        <begin position="3"/>
        <end position="142"/>
    </location>
</feature>
<comment type="caution">
    <text evidence="9">The sequence shown here is derived from an EMBL/GenBank/DDBJ whole genome shotgun (WGS) entry which is preliminary data.</text>
</comment>
<sequence length="487" mass="53232">MITFLISLAALVLGYLVYGRFVERIFVPDDRVTPAVAQADGLDYVAMPYWKVFMIQFLNIAGTGPIFGAIMGAKFGPAAYLWIIFGCIFAGAVHDYFVGMLSMRNGGCDLPELVRHYLGGAASKVLLVFAVFLLIMLGTVFVYSPAEILHGISGSTTMWITIIFIYYVVATMLPIDKIIGKIYPLFSFSLLFMAVALMAVLFVKWPALPELWDGVGNMGKAADPASFTDNIFPCLFITIACGAISGFHATQSPLMARCLTSERKGRPIFYGAMITEGLVALVWATVSMWFFYDAPQPGYAQIGGTMANGLHTSAPVVVNLVCKDWLGIVGGVLAMLGVVAAPITSGDTAFRSARLIIAQALKLSQRAKKNRLYICVPLFAASFAMLVWQMENPDGFNTIWQYFGWANQTLSVFALWTITVYLVRERKPYVITLVPALFMTCVCTTFFMVSKTALGLPYTVGYGVGATALVVAAVWFVVWMKKSNCKG</sequence>
<proteinExistence type="inferred from homology"/>
<evidence type="ECO:0000313" key="9">
    <source>
        <dbReference type="EMBL" id="RHK52227.1"/>
    </source>
</evidence>
<keyword evidence="3" id="KW-1003">Cell membrane</keyword>
<feature type="transmembrane region" description="Helical" evidence="7">
    <location>
        <begin position="125"/>
        <end position="144"/>
    </location>
</feature>
<keyword evidence="10" id="KW-1185">Reference proteome</keyword>
<evidence type="ECO:0000256" key="2">
    <source>
        <dbReference type="ARBA" id="ARBA00007755"/>
    </source>
</evidence>
<feature type="transmembrane region" description="Helical" evidence="7">
    <location>
        <begin position="79"/>
        <end position="98"/>
    </location>
</feature>
<feature type="transmembrane region" description="Helical" evidence="7">
    <location>
        <begin position="430"/>
        <end position="449"/>
    </location>
</feature>
<dbReference type="PANTHER" id="PTHR30252">
    <property type="entry name" value="INNER MEMBRANE PEPTIDE TRANSPORTER"/>
    <property type="match status" value="1"/>
</dbReference>
<feature type="transmembrane region" description="Helical" evidence="7">
    <location>
        <begin position="461"/>
        <end position="480"/>
    </location>
</feature>
<keyword evidence="5 7" id="KW-1133">Transmembrane helix</keyword>
<feature type="transmembrane region" description="Helical" evidence="7">
    <location>
        <begin position="230"/>
        <end position="247"/>
    </location>
</feature>
<dbReference type="AlphaFoldDB" id="A0A3R6I3D5"/>
<protein>
    <submittedName>
        <fullName evidence="9">Carbon starvation protein A</fullName>
    </submittedName>
</protein>
<feature type="transmembrane region" description="Helical" evidence="7">
    <location>
        <begin position="182"/>
        <end position="203"/>
    </location>
</feature>
<evidence type="ECO:0000259" key="8">
    <source>
        <dbReference type="Pfam" id="PF02554"/>
    </source>
</evidence>
<dbReference type="PANTHER" id="PTHR30252:SF4">
    <property type="entry name" value="CARBON STARVATION"/>
    <property type="match status" value="1"/>
</dbReference>
<reference evidence="9 10" key="1">
    <citation type="submission" date="2018-08" db="EMBL/GenBank/DDBJ databases">
        <title>A genome reference for cultivated species of the human gut microbiota.</title>
        <authorList>
            <person name="Zou Y."/>
            <person name="Xue W."/>
            <person name="Luo G."/>
        </authorList>
    </citation>
    <scope>NUCLEOTIDE SEQUENCE [LARGE SCALE GENOMIC DNA]</scope>
    <source>
        <strain evidence="9 10">AF42-9</strain>
    </source>
</reference>
<name>A0A3R6I3D5_9BACT</name>
<feature type="transmembrane region" description="Helical" evidence="7">
    <location>
        <begin position="371"/>
        <end position="390"/>
    </location>
</feature>
<evidence type="ECO:0000256" key="7">
    <source>
        <dbReference type="SAM" id="Phobius"/>
    </source>
</evidence>
<dbReference type="InterPro" id="IPR003706">
    <property type="entry name" value="CstA_N"/>
</dbReference>
<comment type="similarity">
    <text evidence="2">Belongs to the peptide transporter carbon starvation (CstA) (TC 2.A.114) family.</text>
</comment>
<feature type="transmembrane region" description="Helical" evidence="7">
    <location>
        <begin position="325"/>
        <end position="350"/>
    </location>
</feature>
<dbReference type="OrthoDB" id="9761224at2"/>
<dbReference type="EMBL" id="QRNO01000007">
    <property type="protein sequence ID" value="RHK52227.1"/>
    <property type="molecule type" value="Genomic_DNA"/>
</dbReference>
<feature type="domain" description="CstA N-terminal" evidence="8">
    <location>
        <begin position="151"/>
        <end position="286"/>
    </location>
</feature>
<keyword evidence="4 7" id="KW-0812">Transmembrane</keyword>
<comment type="subcellular location">
    <subcellularLocation>
        <location evidence="1">Cell membrane</location>
        <topology evidence="1">Multi-pass membrane protein</topology>
    </subcellularLocation>
</comment>
<organism evidence="9 10">
    <name type="scientific">Leyella stercorea</name>
    <dbReference type="NCBI Taxonomy" id="363265"/>
    <lineage>
        <taxon>Bacteria</taxon>
        <taxon>Pseudomonadati</taxon>
        <taxon>Bacteroidota</taxon>
        <taxon>Bacteroidia</taxon>
        <taxon>Bacteroidales</taxon>
        <taxon>Prevotellaceae</taxon>
        <taxon>Leyella</taxon>
    </lineage>
</organism>
<accession>A0A3R6I3D5</accession>
<evidence type="ECO:0000256" key="1">
    <source>
        <dbReference type="ARBA" id="ARBA00004651"/>
    </source>
</evidence>
<evidence type="ECO:0000256" key="3">
    <source>
        <dbReference type="ARBA" id="ARBA00022475"/>
    </source>
</evidence>
<evidence type="ECO:0000313" key="10">
    <source>
        <dbReference type="Proteomes" id="UP000286598"/>
    </source>
</evidence>
<feature type="transmembrane region" description="Helical" evidence="7">
    <location>
        <begin position="402"/>
        <end position="423"/>
    </location>
</feature>
<evidence type="ECO:0000256" key="6">
    <source>
        <dbReference type="ARBA" id="ARBA00023136"/>
    </source>
</evidence>
<evidence type="ECO:0000256" key="4">
    <source>
        <dbReference type="ARBA" id="ARBA00022692"/>
    </source>
</evidence>
<gene>
    <name evidence="9" type="ORF">DW060_02555</name>
</gene>
<dbReference type="Pfam" id="PF02554">
    <property type="entry name" value="CstA"/>
    <property type="match status" value="3"/>
</dbReference>
<keyword evidence="6 7" id="KW-0472">Membrane</keyword>
<feature type="domain" description="CstA N-terminal" evidence="8">
    <location>
        <begin position="329"/>
        <end position="443"/>
    </location>
</feature>